<evidence type="ECO:0000313" key="1">
    <source>
        <dbReference type="EMBL" id="MPN02968.1"/>
    </source>
</evidence>
<proteinExistence type="predicted"/>
<reference evidence="1" key="1">
    <citation type="submission" date="2019-08" db="EMBL/GenBank/DDBJ databases">
        <authorList>
            <person name="Kucharzyk K."/>
            <person name="Murdoch R.W."/>
            <person name="Higgins S."/>
            <person name="Loffler F."/>
        </authorList>
    </citation>
    <scope>NUCLEOTIDE SEQUENCE</scope>
</reference>
<dbReference type="AlphaFoldDB" id="A0A645ELT0"/>
<comment type="caution">
    <text evidence="1">The sequence shown here is derived from an EMBL/GenBank/DDBJ whole genome shotgun (WGS) entry which is preliminary data.</text>
</comment>
<dbReference type="EMBL" id="VSSQ01048919">
    <property type="protein sequence ID" value="MPN02968.1"/>
    <property type="molecule type" value="Genomic_DNA"/>
</dbReference>
<gene>
    <name evidence="1" type="ORF">SDC9_150189</name>
</gene>
<accession>A0A645ELT0</accession>
<organism evidence="1">
    <name type="scientific">bioreactor metagenome</name>
    <dbReference type="NCBI Taxonomy" id="1076179"/>
    <lineage>
        <taxon>unclassified sequences</taxon>
        <taxon>metagenomes</taxon>
        <taxon>ecological metagenomes</taxon>
    </lineage>
</organism>
<protein>
    <submittedName>
        <fullName evidence="1">Uncharacterized protein</fullName>
    </submittedName>
</protein>
<name>A0A645ELT0_9ZZZZ</name>
<sequence length="60" mass="7061">MSKKYWNNPELNVLGLKHTANTEDLPPIPCDFCTTRHYTEEQKWLHNLEHHRDQMAPSGS</sequence>